<evidence type="ECO:0000313" key="4">
    <source>
        <dbReference type="Proteomes" id="UP000327085"/>
    </source>
</evidence>
<dbReference type="Proteomes" id="UP000327085">
    <property type="component" value="Chromosome 2"/>
</dbReference>
<sequence length="181" mass="20297">MVRIHVKHGDGSDQKEFLYDCSTTSPIEEIAPEISRISNLQSRIDRLVFELEPHLEPLHGDAKAVSLLRALSEAKSYASKDQVVHNRPLSYHVLRNHVQALERELNSVPQFQKLLADVESSGEDLRQVCWAGKVLDRSKRLCDYIGANEKTKIVIKLQSTESCPETARCIQGTTNACEDGS</sequence>
<dbReference type="PANTHER" id="PTHR13238">
    <property type="entry name" value="PROTEIN C21ORF59"/>
    <property type="match status" value="1"/>
</dbReference>
<dbReference type="OMA" id="QLCDYIG"/>
<dbReference type="InParanoid" id="A0A5E4EF01"/>
<protein>
    <submittedName>
        <fullName evidence="3">PREDICTED: UPF0769 C21orf59</fullName>
    </submittedName>
</protein>
<evidence type="ECO:0000313" key="5">
    <source>
        <dbReference type="Proteomes" id="UP001054821"/>
    </source>
</evidence>
<evidence type="ECO:0000313" key="2">
    <source>
        <dbReference type="EMBL" id="KAI5346277.1"/>
    </source>
</evidence>
<comment type="similarity">
    <text evidence="1">Belongs to the CFAP298 family.</text>
</comment>
<keyword evidence="5" id="KW-1185">Reference proteome</keyword>
<reference evidence="4" key="2">
    <citation type="journal article" date="2020" name="Plant J.">
        <title>Transposons played a major role in the diversification between the closely related almond and peach genomes: results from the almond genome sequence.</title>
        <authorList>
            <person name="Alioto T."/>
            <person name="Alexiou K.G."/>
            <person name="Bardil A."/>
            <person name="Barteri F."/>
            <person name="Castanera R."/>
            <person name="Cruz F."/>
            <person name="Dhingra A."/>
            <person name="Duval H."/>
            <person name="Fernandez I Marti A."/>
            <person name="Frias L."/>
            <person name="Galan B."/>
            <person name="Garcia J.L."/>
            <person name="Howad W."/>
            <person name="Gomez-Garrido J."/>
            <person name="Gut M."/>
            <person name="Julca I."/>
            <person name="Morata J."/>
            <person name="Puigdomenech P."/>
            <person name="Ribeca P."/>
            <person name="Rubio Cabetas M.J."/>
            <person name="Vlasova A."/>
            <person name="Wirthensohn M."/>
            <person name="Garcia-Mas J."/>
            <person name="Gabaldon T."/>
            <person name="Casacuberta J.M."/>
            <person name="Arus P."/>
        </authorList>
    </citation>
    <scope>NUCLEOTIDE SEQUENCE [LARGE SCALE GENOMIC DNA]</scope>
    <source>
        <strain evidence="4">cv. Texas</strain>
    </source>
</reference>
<proteinExistence type="inferred from homology"/>
<reference evidence="3" key="1">
    <citation type="submission" date="2019-07" db="EMBL/GenBank/DDBJ databases">
        <authorList>
            <person name="Alioto T."/>
            <person name="Alioto T."/>
            <person name="Gomez Garrido J."/>
        </authorList>
    </citation>
    <scope>NUCLEOTIDE SEQUENCE</scope>
</reference>
<gene>
    <name evidence="3" type="ORF">ALMOND_2B006318</name>
    <name evidence="2" type="ORF">L3X38_014156</name>
</gene>
<accession>A0A5E4EF01</accession>
<dbReference type="EMBL" id="CABIKO010000005">
    <property type="protein sequence ID" value="VVA12368.1"/>
    <property type="molecule type" value="Genomic_DNA"/>
</dbReference>
<dbReference type="PANTHER" id="PTHR13238:SF0">
    <property type="entry name" value="CILIA- AND FLAGELLA-ASSOCIATED PROTEIN 298"/>
    <property type="match status" value="1"/>
</dbReference>
<dbReference type="Gramene" id="VVA12368">
    <property type="protein sequence ID" value="VVA12368"/>
    <property type="gene ID" value="Prudul26B006318"/>
</dbReference>
<name>A0A5E4EF01_PRUDU</name>
<dbReference type="EMBL" id="JAJFAZ020000002">
    <property type="protein sequence ID" value="KAI5346277.1"/>
    <property type="molecule type" value="Genomic_DNA"/>
</dbReference>
<dbReference type="Pfam" id="PF11069">
    <property type="entry name" value="CFAP298"/>
    <property type="match status" value="1"/>
</dbReference>
<dbReference type="AlphaFoldDB" id="A0A5E4EF01"/>
<organism evidence="3 4">
    <name type="scientific">Prunus dulcis</name>
    <name type="common">Almond</name>
    <name type="synonym">Amygdalus dulcis</name>
    <dbReference type="NCBI Taxonomy" id="3755"/>
    <lineage>
        <taxon>Eukaryota</taxon>
        <taxon>Viridiplantae</taxon>
        <taxon>Streptophyta</taxon>
        <taxon>Embryophyta</taxon>
        <taxon>Tracheophyta</taxon>
        <taxon>Spermatophyta</taxon>
        <taxon>Magnoliopsida</taxon>
        <taxon>eudicotyledons</taxon>
        <taxon>Gunneridae</taxon>
        <taxon>Pentapetalae</taxon>
        <taxon>rosids</taxon>
        <taxon>fabids</taxon>
        <taxon>Rosales</taxon>
        <taxon>Rosaceae</taxon>
        <taxon>Amygdaloideae</taxon>
        <taxon>Amygdaleae</taxon>
        <taxon>Prunus</taxon>
    </lineage>
</organism>
<evidence type="ECO:0000313" key="3">
    <source>
        <dbReference type="EMBL" id="VVA12368.1"/>
    </source>
</evidence>
<dbReference type="InterPro" id="IPR021298">
    <property type="entry name" value="CFAP298"/>
</dbReference>
<evidence type="ECO:0000256" key="1">
    <source>
        <dbReference type="ARBA" id="ARBA00009619"/>
    </source>
</evidence>
<dbReference type="Proteomes" id="UP001054821">
    <property type="component" value="Chromosome 2"/>
</dbReference>
<reference evidence="2 5" key="3">
    <citation type="journal article" date="2022" name="G3 (Bethesda)">
        <title>Whole-genome sequence and methylome profiling of the almond [Prunus dulcis (Mill.) D.A. Webb] cultivar 'Nonpareil'.</title>
        <authorList>
            <person name="D'Amico-Willman K.M."/>
            <person name="Ouma W.Z."/>
            <person name="Meulia T."/>
            <person name="Sideli G.M."/>
            <person name="Gradziel T.M."/>
            <person name="Fresnedo-Ramirez J."/>
        </authorList>
    </citation>
    <scope>NUCLEOTIDE SEQUENCE [LARGE SCALE GENOMIC DNA]</scope>
    <source>
        <strain evidence="2">Clone GOH B32 T37-40</strain>
    </source>
</reference>